<organism evidence="9 10">
    <name type="scientific">Brevibacillus ruminantium</name>
    <dbReference type="NCBI Taxonomy" id="2950604"/>
    <lineage>
        <taxon>Bacteria</taxon>
        <taxon>Bacillati</taxon>
        <taxon>Bacillota</taxon>
        <taxon>Bacilli</taxon>
        <taxon>Bacillales</taxon>
        <taxon>Paenibacillaceae</taxon>
        <taxon>Brevibacillus</taxon>
    </lineage>
</organism>
<dbReference type="Pfam" id="PF07690">
    <property type="entry name" value="MFS_1"/>
    <property type="match status" value="1"/>
</dbReference>
<dbReference type="PANTHER" id="PTHR23501">
    <property type="entry name" value="MAJOR FACILITATOR SUPERFAMILY"/>
    <property type="match status" value="1"/>
</dbReference>
<feature type="transmembrane region" description="Helical" evidence="7">
    <location>
        <begin position="75"/>
        <end position="94"/>
    </location>
</feature>
<keyword evidence="3" id="KW-1003">Cell membrane</keyword>
<feature type="domain" description="Major facilitator superfamily (MFS) profile" evidence="8">
    <location>
        <begin position="10"/>
        <end position="481"/>
    </location>
</feature>
<evidence type="ECO:0000256" key="3">
    <source>
        <dbReference type="ARBA" id="ARBA00022475"/>
    </source>
</evidence>
<evidence type="ECO:0000256" key="5">
    <source>
        <dbReference type="ARBA" id="ARBA00022989"/>
    </source>
</evidence>
<dbReference type="InterPro" id="IPR020846">
    <property type="entry name" value="MFS_dom"/>
</dbReference>
<feature type="transmembrane region" description="Helical" evidence="7">
    <location>
        <begin position="195"/>
        <end position="214"/>
    </location>
</feature>
<feature type="transmembrane region" description="Helical" evidence="7">
    <location>
        <begin position="163"/>
        <end position="183"/>
    </location>
</feature>
<proteinExistence type="predicted"/>
<reference evidence="9" key="1">
    <citation type="submission" date="2022-06" db="EMBL/GenBank/DDBJ databases">
        <title>Genome sequencing of Brevibacillus sp. BB3-R1.</title>
        <authorList>
            <person name="Heo J."/>
            <person name="Lee D."/>
            <person name="Won M."/>
            <person name="Han B.-H."/>
            <person name="Hong S.-B."/>
            <person name="Kwon S.-W."/>
        </authorList>
    </citation>
    <scope>NUCLEOTIDE SEQUENCE</scope>
    <source>
        <strain evidence="9">BB3-R1</strain>
    </source>
</reference>
<evidence type="ECO:0000256" key="4">
    <source>
        <dbReference type="ARBA" id="ARBA00022692"/>
    </source>
</evidence>
<sequence length="486" mass="52093">MKPVTHKRNVTIGVMIATFLAAIEGTIVSTAMPTIVSDLGGMHLISWVVSIYLLTSAVTTPIFGKLADLYGRKIVFTVGALIFLAGSALSGLAQTMEQLIWFRAFQGLGAGSIITVTYTIVGDIYPFEERGKVQGWMSGIWGISGILGPLTGGLLVDYVSWHWIFYMNIPFGIISVALIWFYLHENIEKVKKHIDYAGAAVFTISVSALLYALLSGGTEHPWGSPLIIGLLVFSGLGILFFLYLEKRSPEPMVPLGLFAMRTMSIVNVAGFLLAAVLVAVSFYLPLWIQGVYGQGATGSGLTLIPMSVGWPIGAALSGRLLSRIGIRTTSLIGVTLLIVATGWLATIHPETPHAMLYGITLLVGLGFGFAFTSFTGAVLSVPWNLRGVAVSTNSFIRTLGQTIGIALFGTLLNSAVKQAQSLENIDVNKILNPHEAAKLPAELLGTVRELLAGGLHQIFVILAVLAAISWIVTWAYPKETMQEAAN</sequence>
<keyword evidence="4 7" id="KW-0812">Transmembrane</keyword>
<dbReference type="Gene3D" id="1.20.1250.20">
    <property type="entry name" value="MFS general substrate transporter like domains"/>
    <property type="match status" value="1"/>
</dbReference>
<evidence type="ECO:0000259" key="8">
    <source>
        <dbReference type="PROSITE" id="PS50850"/>
    </source>
</evidence>
<feature type="transmembrane region" description="Helical" evidence="7">
    <location>
        <begin position="265"/>
        <end position="284"/>
    </location>
</feature>
<feature type="transmembrane region" description="Helical" evidence="7">
    <location>
        <begin position="328"/>
        <end position="348"/>
    </location>
</feature>
<dbReference type="InterPro" id="IPR004638">
    <property type="entry name" value="EmrB-like"/>
</dbReference>
<dbReference type="Gene3D" id="1.20.1720.10">
    <property type="entry name" value="Multidrug resistance protein D"/>
    <property type="match status" value="1"/>
</dbReference>
<feature type="transmembrane region" description="Helical" evidence="7">
    <location>
        <begin position="354"/>
        <end position="383"/>
    </location>
</feature>
<keyword evidence="6 7" id="KW-0472">Membrane</keyword>
<accession>A0ABY4WCN0</accession>
<gene>
    <name evidence="9" type="ORF">NDK47_22855</name>
</gene>
<dbReference type="InterPro" id="IPR011701">
    <property type="entry name" value="MFS"/>
</dbReference>
<dbReference type="Proteomes" id="UP001056500">
    <property type="component" value="Chromosome"/>
</dbReference>
<keyword evidence="2" id="KW-0813">Transport</keyword>
<keyword evidence="5 7" id="KW-1133">Transmembrane helix</keyword>
<dbReference type="NCBIfam" id="TIGR00711">
    <property type="entry name" value="efflux_EmrB"/>
    <property type="match status" value="1"/>
</dbReference>
<dbReference type="PRINTS" id="PR01036">
    <property type="entry name" value="TCRTETB"/>
</dbReference>
<comment type="subcellular location">
    <subcellularLocation>
        <location evidence="1">Cell membrane</location>
        <topology evidence="1">Multi-pass membrane protein</topology>
    </subcellularLocation>
</comment>
<evidence type="ECO:0000313" key="10">
    <source>
        <dbReference type="Proteomes" id="UP001056500"/>
    </source>
</evidence>
<dbReference type="InterPro" id="IPR036259">
    <property type="entry name" value="MFS_trans_sf"/>
</dbReference>
<dbReference type="RefSeq" id="WP_251872041.1">
    <property type="nucleotide sequence ID" value="NZ_CP098755.1"/>
</dbReference>
<protein>
    <submittedName>
        <fullName evidence="9">MFS transporter</fullName>
    </submittedName>
</protein>
<dbReference type="PROSITE" id="PS50850">
    <property type="entry name" value="MFS"/>
    <property type="match status" value="1"/>
</dbReference>
<feature type="transmembrane region" description="Helical" evidence="7">
    <location>
        <begin position="44"/>
        <end position="63"/>
    </location>
</feature>
<feature type="transmembrane region" description="Helical" evidence="7">
    <location>
        <begin position="12"/>
        <end position="32"/>
    </location>
</feature>
<feature type="transmembrane region" description="Helical" evidence="7">
    <location>
        <begin position="100"/>
        <end position="121"/>
    </location>
</feature>
<evidence type="ECO:0000256" key="7">
    <source>
        <dbReference type="SAM" id="Phobius"/>
    </source>
</evidence>
<feature type="transmembrane region" description="Helical" evidence="7">
    <location>
        <begin position="133"/>
        <end position="151"/>
    </location>
</feature>
<evidence type="ECO:0000256" key="2">
    <source>
        <dbReference type="ARBA" id="ARBA00022448"/>
    </source>
</evidence>
<evidence type="ECO:0000256" key="1">
    <source>
        <dbReference type="ARBA" id="ARBA00004651"/>
    </source>
</evidence>
<dbReference type="EMBL" id="CP098755">
    <property type="protein sequence ID" value="USG64933.1"/>
    <property type="molecule type" value="Genomic_DNA"/>
</dbReference>
<feature type="transmembrane region" description="Helical" evidence="7">
    <location>
        <begin position="296"/>
        <end position="316"/>
    </location>
</feature>
<evidence type="ECO:0000256" key="6">
    <source>
        <dbReference type="ARBA" id="ARBA00023136"/>
    </source>
</evidence>
<name>A0ABY4WCN0_9BACL</name>
<feature type="transmembrane region" description="Helical" evidence="7">
    <location>
        <begin position="226"/>
        <end position="244"/>
    </location>
</feature>
<feature type="transmembrane region" description="Helical" evidence="7">
    <location>
        <begin position="395"/>
        <end position="416"/>
    </location>
</feature>
<evidence type="ECO:0000313" key="9">
    <source>
        <dbReference type="EMBL" id="USG64933.1"/>
    </source>
</evidence>
<dbReference type="PANTHER" id="PTHR23501:SF191">
    <property type="entry name" value="VACUOLAR BASIC AMINO ACID TRANSPORTER 4"/>
    <property type="match status" value="1"/>
</dbReference>
<feature type="transmembrane region" description="Helical" evidence="7">
    <location>
        <begin position="454"/>
        <end position="476"/>
    </location>
</feature>
<dbReference type="CDD" id="cd17502">
    <property type="entry name" value="MFS_Azr1_MDR_like"/>
    <property type="match status" value="1"/>
</dbReference>
<dbReference type="SUPFAM" id="SSF103473">
    <property type="entry name" value="MFS general substrate transporter"/>
    <property type="match status" value="1"/>
</dbReference>
<keyword evidence="10" id="KW-1185">Reference proteome</keyword>